<organism evidence="2 3">
    <name type="scientific">Streptomyces tendae</name>
    <dbReference type="NCBI Taxonomy" id="1932"/>
    <lineage>
        <taxon>Bacteria</taxon>
        <taxon>Bacillati</taxon>
        <taxon>Actinomycetota</taxon>
        <taxon>Actinomycetes</taxon>
        <taxon>Kitasatosporales</taxon>
        <taxon>Streptomycetaceae</taxon>
        <taxon>Streptomyces</taxon>
    </lineage>
</organism>
<evidence type="ECO:0000313" key="2">
    <source>
        <dbReference type="EMBL" id="QER84697.1"/>
    </source>
</evidence>
<dbReference type="RefSeq" id="WP_150151303.1">
    <property type="nucleotide sequence ID" value="NZ_CP043959.1"/>
</dbReference>
<dbReference type="CDD" id="cd02199">
    <property type="entry name" value="YjgF_YER057c_UK114_like_1"/>
    <property type="match status" value="1"/>
</dbReference>
<dbReference type="PANTHER" id="PTHR43760:SF1">
    <property type="entry name" value="ENDORIBONUCLEASE L-PSP_CHORISMATE MUTASE-LIKE DOMAIN-CONTAINING PROTEIN"/>
    <property type="match status" value="1"/>
</dbReference>
<evidence type="ECO:0000313" key="3">
    <source>
        <dbReference type="Proteomes" id="UP000324308"/>
    </source>
</evidence>
<accession>A0ABX5ZJ53</accession>
<dbReference type="InterPro" id="IPR013813">
    <property type="entry name" value="Endoribo_LPSP/chorism_mut-like"/>
</dbReference>
<sequence>MSGVVEARLAELGLSLPEVVPPLASYQPAVTSGRYVFTSGQLPMVDGKLPTTGKVGAEVTPEEAKDLARICALNALAAVRSVVGDLDRVARVVKVVGFVASAADFTGQPAVVNGASELLGEVLGDKGVHARSAVGVAVLPLDAPVEVEMQVELTEA</sequence>
<proteinExistence type="predicted"/>
<dbReference type="Gene3D" id="3.30.1330.40">
    <property type="entry name" value="RutC-like"/>
    <property type="match status" value="1"/>
</dbReference>
<dbReference type="EMBL" id="CP043959">
    <property type="protein sequence ID" value="QER84697.1"/>
    <property type="molecule type" value="Genomic_DNA"/>
</dbReference>
<keyword evidence="3" id="KW-1185">Reference proteome</keyword>
<name>A0ABX5ZJ53_STRTE</name>
<dbReference type="Proteomes" id="UP000324308">
    <property type="component" value="Chromosome"/>
</dbReference>
<dbReference type="InterPro" id="IPR035959">
    <property type="entry name" value="RutC-like_sf"/>
</dbReference>
<dbReference type="PANTHER" id="PTHR43760">
    <property type="entry name" value="ENDORIBONUCLEASE-RELATED"/>
    <property type="match status" value="1"/>
</dbReference>
<dbReference type="Pfam" id="PF14588">
    <property type="entry name" value="YjgF_endoribonc"/>
    <property type="match status" value="1"/>
</dbReference>
<gene>
    <name evidence="2" type="ORF">F3L20_01415</name>
</gene>
<protein>
    <submittedName>
        <fullName evidence="2">RidA family protein</fullName>
    </submittedName>
</protein>
<evidence type="ECO:0000259" key="1">
    <source>
        <dbReference type="Pfam" id="PF14588"/>
    </source>
</evidence>
<feature type="domain" description="Endoribonuclease L-PSP/chorismate mutase-like" evidence="1">
    <location>
        <begin position="6"/>
        <end position="149"/>
    </location>
</feature>
<reference evidence="2 3" key="1">
    <citation type="submission" date="2019-09" db="EMBL/GenBank/DDBJ databases">
        <title>Draft genome sequence of the Ebosin-producing strain Streptomyces sp. 139.</title>
        <authorList>
            <person name="Ai L."/>
            <person name="Geng M."/>
            <person name="Ma M."/>
            <person name="Bai L."/>
        </authorList>
    </citation>
    <scope>NUCLEOTIDE SEQUENCE [LARGE SCALE GENOMIC DNA]</scope>
    <source>
        <strain evidence="2 3">139</strain>
    </source>
</reference>
<dbReference type="SUPFAM" id="SSF55298">
    <property type="entry name" value="YjgF-like"/>
    <property type="match status" value="1"/>
</dbReference>